<dbReference type="InterPro" id="IPR011453">
    <property type="entry name" value="DUF1559"/>
</dbReference>
<dbReference type="EMBL" id="JAUSVL010000001">
    <property type="protein sequence ID" value="MDQ0289215.1"/>
    <property type="molecule type" value="Genomic_DNA"/>
</dbReference>
<dbReference type="Pfam" id="PF07596">
    <property type="entry name" value="SBP_bac_10"/>
    <property type="match status" value="1"/>
</dbReference>
<dbReference type="RefSeq" id="WP_307260578.1">
    <property type="nucleotide sequence ID" value="NZ_JAUSVL010000001.1"/>
</dbReference>
<dbReference type="InterPro" id="IPR012902">
    <property type="entry name" value="N_methyl_site"/>
</dbReference>
<evidence type="ECO:0000313" key="3">
    <source>
        <dbReference type="Proteomes" id="UP001238163"/>
    </source>
</evidence>
<dbReference type="Proteomes" id="UP001238163">
    <property type="component" value="Unassembled WGS sequence"/>
</dbReference>
<accession>A0AAE3VF78</accession>
<protein>
    <submittedName>
        <fullName evidence="2">Prepilin-type processing-associated H-X9-DG protein/prepilin-type N-terminal cleavage/methylation domain-containing protein</fullName>
    </submittedName>
</protein>
<dbReference type="InterPro" id="IPR045584">
    <property type="entry name" value="Pilin-like"/>
</dbReference>
<dbReference type="PANTHER" id="PTHR30093">
    <property type="entry name" value="GENERAL SECRETION PATHWAY PROTEIN G"/>
    <property type="match status" value="1"/>
</dbReference>
<gene>
    <name evidence="2" type="ORF">J3R75_001322</name>
</gene>
<evidence type="ECO:0000259" key="1">
    <source>
        <dbReference type="Pfam" id="PF07596"/>
    </source>
</evidence>
<dbReference type="SUPFAM" id="SSF54523">
    <property type="entry name" value="Pili subunits"/>
    <property type="match status" value="1"/>
</dbReference>
<reference evidence="2" key="1">
    <citation type="submission" date="2023-07" db="EMBL/GenBank/DDBJ databases">
        <title>Genomic Encyclopedia of Type Strains, Phase IV (KMG-IV): sequencing the most valuable type-strain genomes for metagenomic binning, comparative biology and taxonomic classification.</title>
        <authorList>
            <person name="Goeker M."/>
        </authorList>
    </citation>
    <scope>NUCLEOTIDE SEQUENCE</scope>
    <source>
        <strain evidence="2">DSM 24202</strain>
    </source>
</reference>
<proteinExistence type="predicted"/>
<organism evidence="2 3">
    <name type="scientific">Oligosphaera ethanolica</name>
    <dbReference type="NCBI Taxonomy" id="760260"/>
    <lineage>
        <taxon>Bacteria</taxon>
        <taxon>Pseudomonadati</taxon>
        <taxon>Lentisphaerota</taxon>
        <taxon>Oligosphaeria</taxon>
        <taxon>Oligosphaerales</taxon>
        <taxon>Oligosphaeraceae</taxon>
        <taxon>Oligosphaera</taxon>
    </lineage>
</organism>
<dbReference type="Pfam" id="PF07963">
    <property type="entry name" value="N_methyl"/>
    <property type="match status" value="1"/>
</dbReference>
<comment type="caution">
    <text evidence="2">The sequence shown here is derived from an EMBL/GenBank/DDBJ whole genome shotgun (WGS) entry which is preliminary data.</text>
</comment>
<name>A0AAE3VF78_9BACT</name>
<sequence length="229" mass="24984">MKRRVFTLIELLVVIAIIAILAAMLLPALSKAREKARAISCTSNLKQLGLGCRQYLDDFPQGIWYLTSNARYQNPDSSYTTTGSMYWFVSIYPYVGDVKTFSCGSSSAAKWKGEGAYYQQHYGWNHKGSGAADSSYVSPSTTGMLIEANPAYSAGMPSGGVSSWSYTIDAHTKPSSAADSTSRKTSFRHNSSANIAYADGHVGSVTYQGMPNYSDTSRFWKPTYTGTLD</sequence>
<dbReference type="Gene3D" id="3.30.700.10">
    <property type="entry name" value="Glycoprotein, Type 4 Pilin"/>
    <property type="match status" value="1"/>
</dbReference>
<dbReference type="NCBIfam" id="TIGR02532">
    <property type="entry name" value="IV_pilin_GFxxxE"/>
    <property type="match status" value="1"/>
</dbReference>
<keyword evidence="3" id="KW-1185">Reference proteome</keyword>
<feature type="domain" description="DUF1559" evidence="1">
    <location>
        <begin position="31"/>
        <end position="97"/>
    </location>
</feature>
<dbReference type="PANTHER" id="PTHR30093:SF2">
    <property type="entry name" value="TYPE II SECRETION SYSTEM PROTEIN H"/>
    <property type="match status" value="1"/>
</dbReference>
<dbReference type="AlphaFoldDB" id="A0AAE3VF78"/>
<evidence type="ECO:0000313" key="2">
    <source>
        <dbReference type="EMBL" id="MDQ0289215.1"/>
    </source>
</evidence>